<feature type="region of interest" description="Disordered" evidence="1">
    <location>
        <begin position="171"/>
        <end position="210"/>
    </location>
</feature>
<protein>
    <submittedName>
        <fullName evidence="3">Uncharacterized protein</fullName>
    </submittedName>
</protein>
<keyword evidence="2" id="KW-0472">Membrane</keyword>
<dbReference type="EMBL" id="JARQWQ010000217">
    <property type="protein sequence ID" value="KAK2547091.1"/>
    <property type="molecule type" value="Genomic_DNA"/>
</dbReference>
<feature type="transmembrane region" description="Helical" evidence="2">
    <location>
        <begin position="88"/>
        <end position="115"/>
    </location>
</feature>
<dbReference type="Proteomes" id="UP001249851">
    <property type="component" value="Unassembled WGS sequence"/>
</dbReference>
<evidence type="ECO:0000313" key="4">
    <source>
        <dbReference type="Proteomes" id="UP001249851"/>
    </source>
</evidence>
<gene>
    <name evidence="3" type="ORF">P5673_033142</name>
</gene>
<keyword evidence="2" id="KW-1133">Transmembrane helix</keyword>
<organism evidence="3 4">
    <name type="scientific">Acropora cervicornis</name>
    <name type="common">Staghorn coral</name>
    <dbReference type="NCBI Taxonomy" id="6130"/>
    <lineage>
        <taxon>Eukaryota</taxon>
        <taxon>Metazoa</taxon>
        <taxon>Cnidaria</taxon>
        <taxon>Anthozoa</taxon>
        <taxon>Hexacorallia</taxon>
        <taxon>Scleractinia</taxon>
        <taxon>Astrocoeniina</taxon>
        <taxon>Acroporidae</taxon>
        <taxon>Acropora</taxon>
    </lineage>
</organism>
<reference evidence="3" key="2">
    <citation type="journal article" date="2023" name="Science">
        <title>Genomic signatures of disease resistance in endangered staghorn corals.</title>
        <authorList>
            <person name="Vollmer S.V."/>
            <person name="Selwyn J.D."/>
            <person name="Despard B.A."/>
            <person name="Roesel C.L."/>
        </authorList>
    </citation>
    <scope>NUCLEOTIDE SEQUENCE</scope>
    <source>
        <strain evidence="3">K2</strain>
    </source>
</reference>
<keyword evidence="4" id="KW-1185">Reference proteome</keyword>
<keyword evidence="2" id="KW-0812">Transmembrane</keyword>
<dbReference type="AlphaFoldDB" id="A0AAD9PQA6"/>
<evidence type="ECO:0000256" key="1">
    <source>
        <dbReference type="SAM" id="MobiDB-lite"/>
    </source>
</evidence>
<proteinExistence type="predicted"/>
<comment type="caution">
    <text evidence="3">The sequence shown here is derived from an EMBL/GenBank/DDBJ whole genome shotgun (WGS) entry which is preliminary data.</text>
</comment>
<accession>A0AAD9PQA6</accession>
<sequence length="210" mass="23816">MITSSKMNYLDFMAKVKKEALNFGFVGIFQQKKQTKNGSNALKFERGTCFLFVCVSVVTPICFFKSIATRRFLHKSTINPSTMDTDKNLFIVAIVLSIVAFFFQIILCFAMFQLFKQLKRTRQMVEDMSLVRTVRKNCQDGQPSRNNLIPLDALPGETVTVLRRPSGPPLPPEFLIEEVTPQQTESHEDELTTSQSAEHDNKGFEGSNFA</sequence>
<name>A0AAD9PQA6_ACRCE</name>
<evidence type="ECO:0000256" key="2">
    <source>
        <dbReference type="SAM" id="Phobius"/>
    </source>
</evidence>
<reference evidence="3" key="1">
    <citation type="journal article" date="2023" name="G3 (Bethesda)">
        <title>Whole genome assembly and annotation of the endangered Caribbean coral Acropora cervicornis.</title>
        <authorList>
            <person name="Selwyn J.D."/>
            <person name="Vollmer S.V."/>
        </authorList>
    </citation>
    <scope>NUCLEOTIDE SEQUENCE</scope>
    <source>
        <strain evidence="3">K2</strain>
    </source>
</reference>
<evidence type="ECO:0000313" key="3">
    <source>
        <dbReference type="EMBL" id="KAK2547091.1"/>
    </source>
</evidence>
<feature type="transmembrane region" description="Helical" evidence="2">
    <location>
        <begin position="49"/>
        <end position="68"/>
    </location>
</feature>